<evidence type="ECO:0000313" key="6">
    <source>
        <dbReference type="EMBL" id="GHH71822.1"/>
    </source>
</evidence>
<dbReference type="InterPro" id="IPR018060">
    <property type="entry name" value="HTH_AraC"/>
</dbReference>
<dbReference type="InterPro" id="IPR035418">
    <property type="entry name" value="AraC-bd_2"/>
</dbReference>
<evidence type="ECO:0000256" key="3">
    <source>
        <dbReference type="ARBA" id="ARBA00023163"/>
    </source>
</evidence>
<dbReference type="GO" id="GO:0003700">
    <property type="term" value="F:DNA-binding transcription factor activity"/>
    <property type="evidence" value="ECO:0007669"/>
    <property type="project" value="InterPro"/>
</dbReference>
<dbReference type="Gene3D" id="1.10.10.60">
    <property type="entry name" value="Homeodomain-like"/>
    <property type="match status" value="1"/>
</dbReference>
<dbReference type="Pfam" id="PF12833">
    <property type="entry name" value="HTH_18"/>
    <property type="match status" value="1"/>
</dbReference>
<dbReference type="PROSITE" id="PS01124">
    <property type="entry name" value="HTH_ARAC_FAMILY_2"/>
    <property type="match status" value="1"/>
</dbReference>
<evidence type="ECO:0000256" key="2">
    <source>
        <dbReference type="ARBA" id="ARBA00023125"/>
    </source>
</evidence>
<gene>
    <name evidence="6" type="ORF">GCM10018793_07860</name>
</gene>
<feature type="region of interest" description="Disordered" evidence="4">
    <location>
        <begin position="367"/>
        <end position="387"/>
    </location>
</feature>
<protein>
    <submittedName>
        <fullName evidence="6">AraC family transcriptional regulator</fullName>
    </submittedName>
</protein>
<keyword evidence="2" id="KW-0238">DNA-binding</keyword>
<organism evidence="6 7">
    <name type="scientific">Streptomyces sulfonofaciens</name>
    <dbReference type="NCBI Taxonomy" id="68272"/>
    <lineage>
        <taxon>Bacteria</taxon>
        <taxon>Bacillati</taxon>
        <taxon>Actinomycetota</taxon>
        <taxon>Actinomycetes</taxon>
        <taxon>Kitasatosporales</taxon>
        <taxon>Streptomycetaceae</taxon>
        <taxon>Streptomyces</taxon>
    </lineage>
</organism>
<dbReference type="InterPro" id="IPR018062">
    <property type="entry name" value="HTH_AraC-typ_CS"/>
</dbReference>
<sequence>MLRRSRALEGLDAVRPAAAAIPPARPGAPPSARTGHGPAAARGSPHYSAPMTGPTSPAAEASAAGGAVGAPAAVRFSTRGLSESRRIEMWEAHNAASLVALRCRTLAGTALEATEVNLQLERLHLAHVEGTSHVVERTADVVRASPTDSVALYFTLVGEAFFYHDEGVRTVRPGQLLLCDVDRPFMRGFSQGLEELAVKIPKSVFAELSDRSVPARPVVVDFDGSADVNVYAQALARSVAGAVGPRGNGRADEGALLDLVSTLLERGTNRPATSHYAAAQAFIQARLRSPGLSAARIARGIGVSERHLSRVFAEMGTSVPRYVQQRRIELAERLLRAPSLSSESVEQIALRCGFTSVGHFSRVYRTHTGTPPGAVRRRTRGGARGTT</sequence>
<reference evidence="6" key="2">
    <citation type="submission" date="2020-09" db="EMBL/GenBank/DDBJ databases">
        <authorList>
            <person name="Sun Q."/>
            <person name="Ohkuma M."/>
        </authorList>
    </citation>
    <scope>NUCLEOTIDE SEQUENCE</scope>
    <source>
        <strain evidence="6">JCM 5069</strain>
    </source>
</reference>
<keyword evidence="1" id="KW-0805">Transcription regulation</keyword>
<dbReference type="GO" id="GO:0043565">
    <property type="term" value="F:sequence-specific DNA binding"/>
    <property type="evidence" value="ECO:0007669"/>
    <property type="project" value="InterPro"/>
</dbReference>
<reference evidence="6" key="1">
    <citation type="journal article" date="2014" name="Int. J. Syst. Evol. Microbiol.">
        <title>Complete genome sequence of Corynebacterium casei LMG S-19264T (=DSM 44701T), isolated from a smear-ripened cheese.</title>
        <authorList>
            <consortium name="US DOE Joint Genome Institute (JGI-PGF)"/>
            <person name="Walter F."/>
            <person name="Albersmeier A."/>
            <person name="Kalinowski J."/>
            <person name="Ruckert C."/>
        </authorList>
    </citation>
    <scope>NUCLEOTIDE SEQUENCE</scope>
    <source>
        <strain evidence="6">JCM 5069</strain>
    </source>
</reference>
<keyword evidence="7" id="KW-1185">Reference proteome</keyword>
<keyword evidence="3" id="KW-0804">Transcription</keyword>
<dbReference type="PROSITE" id="PS00041">
    <property type="entry name" value="HTH_ARAC_FAMILY_1"/>
    <property type="match status" value="1"/>
</dbReference>
<feature type="compositionally biased region" description="Low complexity" evidence="4">
    <location>
        <begin position="52"/>
        <end position="64"/>
    </location>
</feature>
<feature type="region of interest" description="Disordered" evidence="4">
    <location>
        <begin position="18"/>
        <end position="64"/>
    </location>
</feature>
<evidence type="ECO:0000256" key="4">
    <source>
        <dbReference type="SAM" id="MobiDB-lite"/>
    </source>
</evidence>
<proteinExistence type="predicted"/>
<dbReference type="EMBL" id="BNCD01000002">
    <property type="protein sequence ID" value="GHH71822.1"/>
    <property type="molecule type" value="Genomic_DNA"/>
</dbReference>
<evidence type="ECO:0000259" key="5">
    <source>
        <dbReference type="PROSITE" id="PS01124"/>
    </source>
</evidence>
<dbReference type="PANTHER" id="PTHR46796">
    <property type="entry name" value="HTH-TYPE TRANSCRIPTIONAL ACTIVATOR RHAS-RELATED"/>
    <property type="match status" value="1"/>
</dbReference>
<dbReference type="SUPFAM" id="SSF46689">
    <property type="entry name" value="Homeodomain-like"/>
    <property type="match status" value="1"/>
</dbReference>
<comment type="caution">
    <text evidence="6">The sequence shown here is derived from an EMBL/GenBank/DDBJ whole genome shotgun (WGS) entry which is preliminary data.</text>
</comment>
<accession>A0A919FST8</accession>
<feature type="domain" description="HTH araC/xylS-type" evidence="5">
    <location>
        <begin position="277"/>
        <end position="378"/>
    </location>
</feature>
<dbReference type="Pfam" id="PF14525">
    <property type="entry name" value="AraC_binding_2"/>
    <property type="match status" value="1"/>
</dbReference>
<evidence type="ECO:0000256" key="1">
    <source>
        <dbReference type="ARBA" id="ARBA00023015"/>
    </source>
</evidence>
<dbReference type="PANTHER" id="PTHR46796:SF6">
    <property type="entry name" value="ARAC SUBFAMILY"/>
    <property type="match status" value="1"/>
</dbReference>
<dbReference type="SMART" id="SM00342">
    <property type="entry name" value="HTH_ARAC"/>
    <property type="match status" value="1"/>
</dbReference>
<dbReference type="AlphaFoldDB" id="A0A919FST8"/>
<evidence type="ECO:0000313" key="7">
    <source>
        <dbReference type="Proteomes" id="UP000603708"/>
    </source>
</evidence>
<dbReference type="Proteomes" id="UP000603708">
    <property type="component" value="Unassembled WGS sequence"/>
</dbReference>
<dbReference type="InterPro" id="IPR050204">
    <property type="entry name" value="AraC_XylS_family_regulators"/>
</dbReference>
<dbReference type="InterPro" id="IPR009057">
    <property type="entry name" value="Homeodomain-like_sf"/>
</dbReference>
<name>A0A919FST8_9ACTN</name>